<accession>A0A7I7ZLT2</accession>
<sequence>MTVAAGLIWPVLAPTGMAHADPVATVKARTQRMSDANLGSHQEGWYNVGDKVTLVCSKRGQNVKGFFSFNIPGGWDNLWYQTSDGHFVADVDIETGTLNDVTGICGDNRQPAPAAAQPTGGISTFVANTTGQQIGDGQCVTLIKRYLSDVYGIAAGSWGNAIDYRSGGRGGNELQARGFTWSNDRDFNDGDILVWQQDSRFAYLPQGHIATWYNGKIYDQNYAGRLTAGSDPFSGYGYLGRWRKTS</sequence>
<dbReference type="Proteomes" id="UP000309984">
    <property type="component" value="Unassembled WGS sequence"/>
</dbReference>
<dbReference type="AlphaFoldDB" id="A0A7I7ZLT2"/>
<dbReference type="EMBL" id="POTM01000029">
    <property type="protein sequence ID" value="TLH69243.1"/>
    <property type="molecule type" value="Genomic_DNA"/>
</dbReference>
<organism evidence="1 2">
    <name type="scientific">Mycolicibacterium phocaicum</name>
    <dbReference type="NCBI Taxonomy" id="319706"/>
    <lineage>
        <taxon>Bacteria</taxon>
        <taxon>Bacillati</taxon>
        <taxon>Actinomycetota</taxon>
        <taxon>Actinomycetes</taxon>
        <taxon>Mycobacteriales</taxon>
        <taxon>Mycobacteriaceae</taxon>
        <taxon>Mycolicibacterium</taxon>
    </lineage>
</organism>
<dbReference type="Gene3D" id="3.90.1720.10">
    <property type="entry name" value="endopeptidase domain like (from Nostoc punctiforme)"/>
    <property type="match status" value="1"/>
</dbReference>
<evidence type="ECO:0000313" key="2">
    <source>
        <dbReference type="Proteomes" id="UP000309984"/>
    </source>
</evidence>
<evidence type="ECO:0000313" key="1">
    <source>
        <dbReference type="EMBL" id="TLH69243.1"/>
    </source>
</evidence>
<dbReference type="InterPro" id="IPR038765">
    <property type="entry name" value="Papain-like_cys_pep_sf"/>
</dbReference>
<reference evidence="1 2" key="1">
    <citation type="submission" date="2018-01" db="EMBL/GenBank/DDBJ databases">
        <title>Comparative genomics of Mycobacterium mucogenicum and Mycobacterium neoaurum clade members emphasizing tRNA and non-coding RNA.</title>
        <authorList>
            <person name="Behra P.R.K."/>
            <person name="Pettersson B.M.F."/>
            <person name="Das S."/>
            <person name="Dasgupta S."/>
            <person name="Kirsebom L.A."/>
        </authorList>
    </citation>
    <scope>NUCLEOTIDE SEQUENCE [LARGE SCALE GENOMIC DNA]</scope>
    <source>
        <strain evidence="1 2">DSM 45104</strain>
    </source>
</reference>
<dbReference type="SUPFAM" id="SSF54001">
    <property type="entry name" value="Cysteine proteinases"/>
    <property type="match status" value="1"/>
</dbReference>
<gene>
    <name evidence="1" type="ORF">C1S79_11385</name>
</gene>
<comment type="caution">
    <text evidence="1">The sequence shown here is derived from an EMBL/GenBank/DDBJ whole genome shotgun (WGS) entry which is preliminary data.</text>
</comment>
<protein>
    <submittedName>
        <fullName evidence="1">Uncharacterized protein</fullName>
    </submittedName>
</protein>
<name>A0A7I7ZLT2_9MYCO</name>
<proteinExistence type="predicted"/>
<keyword evidence="2" id="KW-1185">Reference proteome</keyword>